<keyword evidence="10" id="KW-0378">Hydrolase</keyword>
<dbReference type="Gene3D" id="3.40.50.1000">
    <property type="entry name" value="HAD superfamily/HAD-like"/>
    <property type="match status" value="2"/>
</dbReference>
<dbReference type="InterPro" id="IPR008250">
    <property type="entry name" value="ATPase_P-typ_transduc_dom_A_sf"/>
</dbReference>
<dbReference type="OrthoDB" id="8588at2157"/>
<accession>A0A557SYX3</accession>
<dbReference type="InterPro" id="IPR027256">
    <property type="entry name" value="P-typ_ATPase_IB"/>
</dbReference>
<dbReference type="Proteomes" id="UP000315289">
    <property type="component" value="Unassembled WGS sequence"/>
</dbReference>
<dbReference type="PANTHER" id="PTHR48085">
    <property type="entry name" value="CADMIUM/ZINC-TRANSPORTING ATPASE HMA2-RELATED"/>
    <property type="match status" value="1"/>
</dbReference>
<dbReference type="SFLD" id="SFLDF00027">
    <property type="entry name" value="p-type_atpase"/>
    <property type="match status" value="1"/>
</dbReference>
<protein>
    <submittedName>
        <fullName evidence="10">K+-transporting ATPase, c chain</fullName>
        <ecNumber evidence="10">3.6.3.3</ecNumber>
    </submittedName>
</protein>
<evidence type="ECO:0000259" key="9">
    <source>
        <dbReference type="Pfam" id="PF00122"/>
    </source>
</evidence>
<dbReference type="Gene3D" id="2.70.150.10">
    <property type="entry name" value="Calcium-transporting ATPase, cytoplasmic transduction domain A"/>
    <property type="match status" value="1"/>
</dbReference>
<gene>
    <name evidence="10" type="ORF">NARC_10213</name>
</gene>
<dbReference type="AlphaFoldDB" id="A0A557SYX3"/>
<proteinExistence type="inferred from homology"/>
<dbReference type="InterPro" id="IPR023298">
    <property type="entry name" value="ATPase_P-typ_TM_dom_sf"/>
</dbReference>
<evidence type="ECO:0000256" key="3">
    <source>
        <dbReference type="ARBA" id="ARBA00022692"/>
    </source>
</evidence>
<dbReference type="GO" id="GO:0016020">
    <property type="term" value="C:membrane"/>
    <property type="evidence" value="ECO:0007669"/>
    <property type="project" value="UniProtKB-SubCell"/>
</dbReference>
<dbReference type="NCBIfam" id="TIGR01494">
    <property type="entry name" value="ATPase_P-type"/>
    <property type="match status" value="2"/>
</dbReference>
<dbReference type="GO" id="GO:0019829">
    <property type="term" value="F:ATPase-coupled monoatomic cation transmembrane transporter activity"/>
    <property type="evidence" value="ECO:0007669"/>
    <property type="project" value="InterPro"/>
</dbReference>
<dbReference type="Gene3D" id="3.40.1110.10">
    <property type="entry name" value="Calcium-transporting ATPase, cytoplasmic domain N"/>
    <property type="match status" value="2"/>
</dbReference>
<dbReference type="InterPro" id="IPR001757">
    <property type="entry name" value="P_typ_ATPase"/>
</dbReference>
<dbReference type="NCBIfam" id="TIGR01525">
    <property type="entry name" value="ATPase-IB_hvy"/>
    <property type="match status" value="1"/>
</dbReference>
<dbReference type="FunFam" id="2.70.150.10:FF:000002">
    <property type="entry name" value="Copper-transporting ATPase 1, putative"/>
    <property type="match status" value="1"/>
</dbReference>
<evidence type="ECO:0000256" key="6">
    <source>
        <dbReference type="ARBA" id="ARBA00022989"/>
    </source>
</evidence>
<dbReference type="Pfam" id="PF00702">
    <property type="entry name" value="Hydrolase"/>
    <property type="match status" value="1"/>
</dbReference>
<dbReference type="InterPro" id="IPR044492">
    <property type="entry name" value="P_typ_ATPase_HD_dom"/>
</dbReference>
<dbReference type="SUPFAM" id="SSF81665">
    <property type="entry name" value="Calcium ATPase, transmembrane domain M"/>
    <property type="match status" value="1"/>
</dbReference>
<keyword evidence="4" id="KW-0479">Metal-binding</keyword>
<evidence type="ECO:0000313" key="10">
    <source>
        <dbReference type="EMBL" id="TVP41807.1"/>
    </source>
</evidence>
<sequence>MSGACEYVPQTNGQLEHGEKLSERNLDMVRLAGVSVVTIVVAWLNLIPIEWLTNSIILLTVIVGGFPIFKESFMALSKGRINMELSMVLAIIASLFLLEFLPAIVITLFALLSEFLEEYIVQKGRKNIAMLYSRAPKKALLLRESTGDANQSGSETTFSSAREIPVEDLKIGDIVIIREGDNVPIDGSIIDGSSTIDQSTITGESLPIEKSVGDFVYAGTTNLSSRLEVRCEKISTQTAYAKIIRLVEESETNKAPIQKLSDKMATRLIQFAIGLSVLTFIVTQNLVTTLSVIVVAGACGLAVGTPIALLASNSKLAKNGVVVKGGIQIENISNAGTIVFDKTGTLAMGKPAVIQVISFSKDIPQNKILEYAAIVEKDVNHPLAKAIVEKAQIEQIKIEEQTAEDFKSGETIPKAIDTARSKENTIKMGRGVSVIYKSRRISAGNIKFIEEQFRNLYKMDDDLIDTKFSYFSSDRLSVKNPVNIDTDASPQLVLKNLNIDDANCEYIDNVTDKENIATVAEASSIVVIALDSEIIGAILLEDNLRDNAIEAITTIKSMGLHTVMLTGDNENIAKKIANEVGIEEFHANLLPEDKVTKIREIVKNQDVKRKKRTVIMVGDGINDAPALAESDVGIAMGKTGTDIVIETADVILMTENLTKIPHLIKTSQGTLFTIRQNFFGTLSVDGLGFILAFIGLLNPLLAAFIHVGSELLFMINSARLLKGN</sequence>
<evidence type="ECO:0000256" key="4">
    <source>
        <dbReference type="ARBA" id="ARBA00022723"/>
    </source>
</evidence>
<dbReference type="InterPro" id="IPR051014">
    <property type="entry name" value="Cation_Transport_ATPase_IB"/>
</dbReference>
<comment type="similarity">
    <text evidence="2">Belongs to the cation transport ATPase (P-type) (TC 3.A.3) family. Type IB subfamily.</text>
</comment>
<dbReference type="EMBL" id="VOAH01000001">
    <property type="protein sequence ID" value="TVP41807.1"/>
    <property type="molecule type" value="Genomic_DNA"/>
</dbReference>
<feature type="transmembrane region" description="Helical" evidence="8">
    <location>
        <begin position="678"/>
        <end position="697"/>
    </location>
</feature>
<comment type="caution">
    <text evidence="10">The sequence shown here is derived from an EMBL/GenBank/DDBJ whole genome shotgun (WGS) entry which is preliminary data.</text>
</comment>
<dbReference type="InterPro" id="IPR023299">
    <property type="entry name" value="ATPase_P-typ_cyto_dom_N"/>
</dbReference>
<name>A0A557SYX3_9ARCH</name>
<evidence type="ECO:0000256" key="7">
    <source>
        <dbReference type="ARBA" id="ARBA00023136"/>
    </source>
</evidence>
<dbReference type="PANTHER" id="PTHR48085:SF5">
    <property type="entry name" value="CADMIUM_ZINC-TRANSPORTING ATPASE HMA4-RELATED"/>
    <property type="match status" value="1"/>
</dbReference>
<reference evidence="10 11" key="1">
    <citation type="journal article" date="2019" name="Front. Microbiol.">
        <title>Ammonia Oxidation by the Arctic Terrestrial Thaumarchaeote Candidatus Nitrosocosmicus arcticus Is Stimulated by Increasing Temperatures.</title>
        <authorList>
            <person name="Alves R.J.E."/>
            <person name="Kerou M."/>
            <person name="Zappe A."/>
            <person name="Bittner R."/>
            <person name="Abby S.S."/>
            <person name="Schmidt H.A."/>
            <person name="Pfeifer K."/>
            <person name="Schleper C."/>
        </authorList>
    </citation>
    <scope>NUCLEOTIDE SEQUENCE [LARGE SCALE GENOMIC DNA]</scope>
    <source>
        <strain evidence="10 11">Kfb</strain>
    </source>
</reference>
<evidence type="ECO:0000256" key="2">
    <source>
        <dbReference type="ARBA" id="ARBA00006024"/>
    </source>
</evidence>
<keyword evidence="6 8" id="KW-1133">Transmembrane helix</keyword>
<dbReference type="InterPro" id="IPR059000">
    <property type="entry name" value="ATPase_P-type_domA"/>
</dbReference>
<evidence type="ECO:0000313" key="11">
    <source>
        <dbReference type="Proteomes" id="UP000315289"/>
    </source>
</evidence>
<dbReference type="PRINTS" id="PR00119">
    <property type="entry name" value="CATATPASE"/>
</dbReference>
<dbReference type="Pfam" id="PF00122">
    <property type="entry name" value="E1-E2_ATPase"/>
    <property type="match status" value="1"/>
</dbReference>
<dbReference type="GO" id="GO:0016887">
    <property type="term" value="F:ATP hydrolysis activity"/>
    <property type="evidence" value="ECO:0007669"/>
    <property type="project" value="InterPro"/>
</dbReference>
<dbReference type="SFLD" id="SFLDG00002">
    <property type="entry name" value="C1.7:_P-type_atpase_like"/>
    <property type="match status" value="1"/>
</dbReference>
<comment type="subcellular location">
    <subcellularLocation>
        <location evidence="1">Membrane</location>
    </subcellularLocation>
</comment>
<dbReference type="InterPro" id="IPR023214">
    <property type="entry name" value="HAD_sf"/>
</dbReference>
<evidence type="ECO:0000256" key="8">
    <source>
        <dbReference type="SAM" id="Phobius"/>
    </source>
</evidence>
<dbReference type="SUPFAM" id="SSF56784">
    <property type="entry name" value="HAD-like"/>
    <property type="match status" value="1"/>
</dbReference>
<feature type="transmembrane region" description="Helical" evidence="8">
    <location>
        <begin position="51"/>
        <end position="69"/>
    </location>
</feature>
<organism evidence="10 11">
    <name type="scientific">Candidatus Nitrosocosmicus arcticus</name>
    <dbReference type="NCBI Taxonomy" id="2035267"/>
    <lineage>
        <taxon>Archaea</taxon>
        <taxon>Nitrososphaerota</taxon>
        <taxon>Nitrososphaeria</taxon>
        <taxon>Nitrososphaerales</taxon>
        <taxon>Nitrososphaeraceae</taxon>
        <taxon>Candidatus Nitrosocosmicus</taxon>
    </lineage>
</organism>
<dbReference type="InterPro" id="IPR036412">
    <property type="entry name" value="HAD-like_sf"/>
</dbReference>
<keyword evidence="3 8" id="KW-0812">Transmembrane</keyword>
<keyword evidence="7 8" id="KW-0472">Membrane</keyword>
<evidence type="ECO:0000256" key="5">
    <source>
        <dbReference type="ARBA" id="ARBA00022967"/>
    </source>
</evidence>
<feature type="transmembrane region" description="Helical" evidence="8">
    <location>
        <begin position="28"/>
        <end position="45"/>
    </location>
</feature>
<dbReference type="PRINTS" id="PR00120">
    <property type="entry name" value="HATPASE"/>
</dbReference>
<dbReference type="RefSeq" id="WP_144728372.1">
    <property type="nucleotide sequence ID" value="NZ_ML675578.1"/>
</dbReference>
<feature type="transmembrane region" description="Helical" evidence="8">
    <location>
        <begin position="268"/>
        <end position="287"/>
    </location>
</feature>
<dbReference type="EC" id="3.6.3.3" evidence="10"/>
<evidence type="ECO:0000256" key="1">
    <source>
        <dbReference type="ARBA" id="ARBA00004370"/>
    </source>
</evidence>
<dbReference type="GO" id="GO:0046872">
    <property type="term" value="F:metal ion binding"/>
    <property type="evidence" value="ECO:0007669"/>
    <property type="project" value="UniProtKB-KW"/>
</dbReference>
<feature type="domain" description="P-type ATPase A" evidence="9">
    <location>
        <begin position="161"/>
        <end position="248"/>
    </location>
</feature>
<dbReference type="SUPFAM" id="SSF81660">
    <property type="entry name" value="Metal cation-transporting ATPase, ATP-binding domain N"/>
    <property type="match status" value="1"/>
</dbReference>
<dbReference type="SFLD" id="SFLDS00003">
    <property type="entry name" value="Haloacid_Dehalogenase"/>
    <property type="match status" value="1"/>
</dbReference>
<dbReference type="GO" id="GO:0005524">
    <property type="term" value="F:ATP binding"/>
    <property type="evidence" value="ECO:0007669"/>
    <property type="project" value="InterPro"/>
</dbReference>
<keyword evidence="11" id="KW-1185">Reference proteome</keyword>
<keyword evidence="5" id="KW-1278">Translocase</keyword>
<dbReference type="SUPFAM" id="SSF81653">
    <property type="entry name" value="Calcium ATPase, transduction domain A"/>
    <property type="match status" value="1"/>
</dbReference>
<feature type="transmembrane region" description="Helical" evidence="8">
    <location>
        <begin position="293"/>
        <end position="311"/>
    </location>
</feature>